<accession>A0A9P8T6Q9</accession>
<feature type="region of interest" description="Disordered" evidence="1">
    <location>
        <begin position="1"/>
        <end position="37"/>
    </location>
</feature>
<keyword evidence="3" id="KW-1185">Reference proteome</keyword>
<evidence type="ECO:0000313" key="2">
    <source>
        <dbReference type="EMBL" id="KAH3668373.1"/>
    </source>
</evidence>
<feature type="compositionally biased region" description="Basic and acidic residues" evidence="1">
    <location>
        <begin position="23"/>
        <end position="37"/>
    </location>
</feature>
<dbReference type="AlphaFoldDB" id="A0A9P8T6Q9"/>
<reference evidence="2" key="1">
    <citation type="journal article" date="2021" name="Open Biol.">
        <title>Shared evolutionary footprints suggest mitochondrial oxidative damage underlies multiple complex I losses in fungi.</title>
        <authorList>
            <person name="Schikora-Tamarit M.A."/>
            <person name="Marcet-Houben M."/>
            <person name="Nosek J."/>
            <person name="Gabaldon T."/>
        </authorList>
    </citation>
    <scope>NUCLEOTIDE SEQUENCE</scope>
    <source>
        <strain evidence="2">CBS6075</strain>
    </source>
</reference>
<reference evidence="2" key="2">
    <citation type="submission" date="2021-01" db="EMBL/GenBank/DDBJ databases">
        <authorList>
            <person name="Schikora-Tamarit M.A."/>
        </authorList>
    </citation>
    <scope>NUCLEOTIDE SEQUENCE</scope>
    <source>
        <strain evidence="2">CBS6075</strain>
    </source>
</reference>
<evidence type="ECO:0000256" key="1">
    <source>
        <dbReference type="SAM" id="MobiDB-lite"/>
    </source>
</evidence>
<dbReference type="GeneID" id="70234094"/>
<name>A0A9P8T6Q9_9ASCO</name>
<dbReference type="Proteomes" id="UP000769157">
    <property type="component" value="Unassembled WGS sequence"/>
</dbReference>
<organism evidence="2 3">
    <name type="scientific">Ogataea philodendri</name>
    <dbReference type="NCBI Taxonomy" id="1378263"/>
    <lineage>
        <taxon>Eukaryota</taxon>
        <taxon>Fungi</taxon>
        <taxon>Dikarya</taxon>
        <taxon>Ascomycota</taxon>
        <taxon>Saccharomycotina</taxon>
        <taxon>Pichiomycetes</taxon>
        <taxon>Pichiales</taxon>
        <taxon>Pichiaceae</taxon>
        <taxon>Ogataea</taxon>
    </lineage>
</organism>
<dbReference type="EMBL" id="JAEUBE010000158">
    <property type="protein sequence ID" value="KAH3668373.1"/>
    <property type="molecule type" value="Genomic_DNA"/>
</dbReference>
<gene>
    <name evidence="2" type="ORF">OGAPHI_002127</name>
</gene>
<dbReference type="RefSeq" id="XP_046062787.1">
    <property type="nucleotide sequence ID" value="XM_046202963.1"/>
</dbReference>
<sequence>MKRCLKNSGTSESASSSESESEDWWKLERSSSSEGSERSTAAILAARSASVDFCMELMFIFLTNSESVDLFTGGMVFAEIDGYNVPRETGFGCRGSMFIEEDMWLK</sequence>
<comment type="caution">
    <text evidence="2">The sequence shown here is derived from an EMBL/GenBank/DDBJ whole genome shotgun (WGS) entry which is preliminary data.</text>
</comment>
<proteinExistence type="predicted"/>
<protein>
    <submittedName>
        <fullName evidence="2">Uncharacterized protein</fullName>
    </submittedName>
</protein>
<evidence type="ECO:0000313" key="3">
    <source>
        <dbReference type="Proteomes" id="UP000769157"/>
    </source>
</evidence>